<evidence type="ECO:0000313" key="3">
    <source>
        <dbReference type="Proteomes" id="UP001495910"/>
    </source>
</evidence>
<feature type="domain" description="DUF7079" evidence="1">
    <location>
        <begin position="7"/>
        <end position="85"/>
    </location>
</feature>
<dbReference type="InterPro" id="IPR055507">
    <property type="entry name" value="DUF7079"/>
</dbReference>
<organism evidence="2 3">
    <name type="scientific">Collimonas rhizosphaerae</name>
    <dbReference type="NCBI Taxonomy" id="3126357"/>
    <lineage>
        <taxon>Bacteria</taxon>
        <taxon>Pseudomonadati</taxon>
        <taxon>Pseudomonadota</taxon>
        <taxon>Betaproteobacteria</taxon>
        <taxon>Burkholderiales</taxon>
        <taxon>Oxalobacteraceae</taxon>
        <taxon>Collimonas</taxon>
    </lineage>
</organism>
<evidence type="ECO:0000259" key="1">
    <source>
        <dbReference type="Pfam" id="PF23296"/>
    </source>
</evidence>
<dbReference type="EMBL" id="JBANDC010000018">
    <property type="protein sequence ID" value="MEM4989875.1"/>
    <property type="molecule type" value="Genomic_DNA"/>
</dbReference>
<reference evidence="2 3" key="1">
    <citation type="submission" date="2024-02" db="EMBL/GenBank/DDBJ databases">
        <title>Draft genome sequence of Collimonas sp. strain H4R21, an effective mineral-weathering bacterial strain isolated from the beech rhizosphere.</title>
        <authorList>
            <person name="Morin E."/>
            <person name="Uroz S."/>
            <person name="Leveau J.H.J."/>
            <person name="Kumar R."/>
            <person name="Rey M.W."/>
            <person name="Pham J."/>
        </authorList>
    </citation>
    <scope>NUCLEOTIDE SEQUENCE [LARGE SCALE GENOMIC DNA]</scope>
    <source>
        <strain evidence="2 3">H4R21</strain>
    </source>
</reference>
<keyword evidence="3" id="KW-1185">Reference proteome</keyword>
<dbReference type="RefSeq" id="WP_342831034.1">
    <property type="nucleotide sequence ID" value="NZ_JBANDC010000018.1"/>
</dbReference>
<name>A0ABU9Q0T3_9BURK</name>
<proteinExistence type="predicted"/>
<evidence type="ECO:0000313" key="2">
    <source>
        <dbReference type="EMBL" id="MEM4989875.1"/>
    </source>
</evidence>
<gene>
    <name evidence="2" type="ORF">V8G57_20980</name>
</gene>
<accession>A0ABU9Q0T3</accession>
<protein>
    <recommendedName>
        <fullName evidence="1">DUF7079 domain-containing protein</fullName>
    </recommendedName>
</protein>
<sequence length="117" mass="13502">MSTEEIERRLNVWQALSELFLDTELDTATYTYVARAVIDSLYSANEICSILWNEVFPILESNLRSVTGVWEGYSREWLRQHLKMASFTAPVFSSSEVAEDIKSCWVKVCEHLPSEYA</sequence>
<comment type="caution">
    <text evidence="2">The sequence shown here is derived from an EMBL/GenBank/DDBJ whole genome shotgun (WGS) entry which is preliminary data.</text>
</comment>
<dbReference type="Pfam" id="PF23296">
    <property type="entry name" value="DUF7079"/>
    <property type="match status" value="1"/>
</dbReference>
<dbReference type="Proteomes" id="UP001495910">
    <property type="component" value="Unassembled WGS sequence"/>
</dbReference>